<keyword evidence="3" id="KW-1185">Reference proteome</keyword>
<accession>A0A1G6HJG6</accession>
<evidence type="ECO:0000313" key="2">
    <source>
        <dbReference type="EMBL" id="SDB94293.1"/>
    </source>
</evidence>
<evidence type="ECO:0000313" key="3">
    <source>
        <dbReference type="Proteomes" id="UP000199039"/>
    </source>
</evidence>
<gene>
    <name evidence="2" type="ORF">SAMN05216410_1087</name>
</gene>
<reference evidence="2 3" key="1">
    <citation type="submission" date="2016-09" db="EMBL/GenBank/DDBJ databases">
        <authorList>
            <person name="Capua I."/>
            <person name="De Benedictis P."/>
            <person name="Joannis T."/>
            <person name="Lombin L.H."/>
            <person name="Cattoli G."/>
        </authorList>
    </citation>
    <scope>NUCLEOTIDE SEQUENCE [LARGE SCALE GENOMIC DNA]</scope>
    <source>
        <strain evidence="2 3">ISLP-3</strain>
    </source>
</reference>
<evidence type="ECO:0000256" key="1">
    <source>
        <dbReference type="SAM" id="MobiDB-lite"/>
    </source>
</evidence>
<dbReference type="AlphaFoldDB" id="A0A1G6HJG6"/>
<organism evidence="2 3">
    <name type="scientific">Sanguibacter gelidistatuariae</name>
    <dbReference type="NCBI Taxonomy" id="1814289"/>
    <lineage>
        <taxon>Bacteria</taxon>
        <taxon>Bacillati</taxon>
        <taxon>Actinomycetota</taxon>
        <taxon>Actinomycetes</taxon>
        <taxon>Micrococcales</taxon>
        <taxon>Sanguibacteraceae</taxon>
        <taxon>Sanguibacter</taxon>
    </lineage>
</organism>
<dbReference type="Proteomes" id="UP000199039">
    <property type="component" value="Unassembled WGS sequence"/>
</dbReference>
<name>A0A1G6HJG6_9MICO</name>
<feature type="region of interest" description="Disordered" evidence="1">
    <location>
        <begin position="1"/>
        <end position="53"/>
    </location>
</feature>
<dbReference type="EMBL" id="FMYH01000001">
    <property type="protein sequence ID" value="SDB94293.1"/>
    <property type="molecule type" value="Genomic_DNA"/>
</dbReference>
<proteinExistence type="predicted"/>
<sequence>MPSVDRMSATQCTIPPAQPDQRAQPARGSQTAGHHRGRSRASQDTRRRSPGTRSARLVAILATGACAALLAIHGGGSPPVDESPAAAQLSSTAGGTAGWTVGGAAPWSPIVAAPGDLGAVGAVVESVGDFVGALAPGAESLGASLRSVTVRVYYTAGWWKPVTGRW</sequence>
<protein>
    <submittedName>
        <fullName evidence="2">Uncharacterized protein</fullName>
    </submittedName>
</protein>